<evidence type="ECO:0000256" key="3">
    <source>
        <dbReference type="ARBA" id="ARBA00022801"/>
    </source>
</evidence>
<dbReference type="InterPro" id="IPR036213">
    <property type="entry name" value="Calpain_III_sf"/>
</dbReference>
<dbReference type="InterPro" id="IPR001300">
    <property type="entry name" value="Peptidase_C2_calpain_cat"/>
</dbReference>
<name>Q9U2B2_CAEEL</name>
<evidence type="ECO:0000256" key="2">
    <source>
        <dbReference type="ARBA" id="ARBA00022670"/>
    </source>
</evidence>
<protein>
    <submittedName>
        <fullName evidence="8">Calpain catalytic domain-containing protein</fullName>
    </submittedName>
</protein>
<proteinExistence type="inferred from homology"/>
<dbReference type="STRING" id="6239.Y47H10A.1.1"/>
<dbReference type="InterPro" id="IPR022684">
    <property type="entry name" value="Calpain_cysteine_protease"/>
</dbReference>
<keyword evidence="4" id="KW-0788">Thiol protease</keyword>
<dbReference type="Bgee" id="WBGene00000544">
    <property type="expression patterns" value="Expressed in adult organism and 2 other cell types or tissues"/>
</dbReference>
<dbReference type="UCSC" id="Y47H10A.1">
    <property type="organism name" value="c. elegans"/>
</dbReference>
<dbReference type="EMBL" id="BX284601">
    <property type="protein sequence ID" value="CAB60389.3"/>
    <property type="molecule type" value="Genomic_DNA"/>
</dbReference>
<dbReference type="OrthoDB" id="424753at2759"/>
<evidence type="ECO:0000256" key="6">
    <source>
        <dbReference type="SAM" id="MobiDB-lite"/>
    </source>
</evidence>
<gene>
    <name evidence="8 10" type="primary">clp-3</name>
    <name evidence="8" type="ORF">CELE_Y47H10A.1</name>
    <name evidence="10" type="ORF">Y47H10A.1</name>
</gene>
<dbReference type="Gene3D" id="2.60.120.380">
    <property type="match status" value="1"/>
</dbReference>
<dbReference type="GO" id="GO:0004198">
    <property type="term" value="F:calcium-dependent cysteine-type endopeptidase activity"/>
    <property type="evidence" value="ECO:0000318"/>
    <property type="project" value="GO_Central"/>
</dbReference>
<evidence type="ECO:0000256" key="5">
    <source>
        <dbReference type="PROSITE-ProRule" id="PRU00239"/>
    </source>
</evidence>
<dbReference type="CTD" id="173089"/>
<dbReference type="eggNOG" id="KOG0045">
    <property type="taxonomic scope" value="Eukaryota"/>
</dbReference>
<dbReference type="OMA" id="LMETEWE"/>
<dbReference type="FunFam" id="3.90.70.10:FF:000114">
    <property type="entry name" value="Calpain a"/>
    <property type="match status" value="1"/>
</dbReference>
<dbReference type="InterPro" id="IPR022683">
    <property type="entry name" value="Calpain_III"/>
</dbReference>
<dbReference type="SUPFAM" id="SSF49758">
    <property type="entry name" value="Calpain large subunit, middle domain (domain III)"/>
    <property type="match status" value="1"/>
</dbReference>
<dbReference type="WormBase" id="Y47H10A.1">
    <property type="protein sequence ID" value="CE50288"/>
    <property type="gene ID" value="WBGene00000544"/>
    <property type="gene designation" value="clp-3"/>
</dbReference>
<dbReference type="Proteomes" id="UP000001940">
    <property type="component" value="Chromosome I"/>
</dbReference>
<sequence>MSDGQRESSEVGSQEKADVDKNETDDTNFSSITNESSEVDSQSQEEDEDDMATDDYNFPSITTASSEVDSPEEEYEDDKETDAYNFSTITNESSEVARQREEENKDEKEIARTSFSSISEHDEKIHAYNFSEILKEFVGDDCGDVAGKLFDQLSSMIPRDSVGRGLTNIFSSRELESLAGDLISKNSHDFVAVNSETGGINGALAGNEMFNMGGETNSLSSIGKIVLDNIVSGKFKRECHVYVPLSCQPIYFHEERQKCLDEKRLFEDPQFPANNSSIYVKVRPKDHIVWKRPGELFANPRLIGSDKTHFDVKLGRLENRWFLSGAANLSLRDELFYRVVPPDQSFTEKYAGIFHFQFWRYGEWVDVVIDDRLPTVNGTLCYMSSPGGSEFWGPLLEKAYAKLLGTYEHLNDPYTEQALWQASASFTGGLTQWFDIFMADEMAVLAMIMRGVQMGSLIVCLNIDVNEKGVRQKNGLIKGYGYCITGVNLMETEWEKAPLIRIRSPWGKVKWKGDFCYRSHRWFGLDKEKRESFRIKEDGEFWMSLKDFMVEFTDVYCCNLSADTMHEVEKMTEVKVMEHQSQQWIQASFEGEWSSRIGTAGGCDDHDTFCTNLQYEIHFRATDSYDSNHKCTIIAALFQKNRDHCVYKGLELFLIGLLVYEMPGPNEKVTPEMVKSQTPIADSKLFKDSREANIRFTVPLGHYVIVPSTYDPDQDGEFLLRIFTNVDFDKTHALSNGIGLICKSDGHLLTVP</sequence>
<evidence type="ECO:0000256" key="1">
    <source>
        <dbReference type="ARBA" id="ARBA00007623"/>
    </source>
</evidence>
<evidence type="ECO:0000259" key="7">
    <source>
        <dbReference type="PROSITE" id="PS50203"/>
    </source>
</evidence>
<dbReference type="SMART" id="SM00720">
    <property type="entry name" value="calpain_III"/>
    <property type="match status" value="1"/>
</dbReference>
<feature type="compositionally biased region" description="Basic and acidic residues" evidence="6">
    <location>
        <begin position="95"/>
        <end position="111"/>
    </location>
</feature>
<dbReference type="SMR" id="Q9U2B2"/>
<dbReference type="Gene3D" id="3.90.70.10">
    <property type="entry name" value="Cysteine proteinases"/>
    <property type="match status" value="1"/>
</dbReference>
<dbReference type="FunCoup" id="Q9U2B2">
    <property type="interactions" value="8"/>
</dbReference>
<evidence type="ECO:0000313" key="9">
    <source>
        <dbReference type="Proteomes" id="UP000001940"/>
    </source>
</evidence>
<dbReference type="Pfam" id="PF01067">
    <property type="entry name" value="Calpain_III"/>
    <property type="match status" value="1"/>
</dbReference>
<dbReference type="SUPFAM" id="SSF54001">
    <property type="entry name" value="Cysteine proteinases"/>
    <property type="match status" value="1"/>
</dbReference>
<dbReference type="GO" id="GO:0005737">
    <property type="term" value="C:cytoplasm"/>
    <property type="evidence" value="ECO:0000318"/>
    <property type="project" value="GO_Central"/>
</dbReference>
<feature type="compositionally biased region" description="Polar residues" evidence="6">
    <location>
        <begin position="59"/>
        <end position="68"/>
    </location>
</feature>
<dbReference type="InParanoid" id="Q9U2B2"/>
<dbReference type="FunFam" id="2.60.120.380:FF:000002">
    <property type="entry name" value="calpain-3 isoform X1"/>
    <property type="match status" value="1"/>
</dbReference>
<dbReference type="PANTHER" id="PTHR10183">
    <property type="entry name" value="CALPAIN"/>
    <property type="match status" value="1"/>
</dbReference>
<keyword evidence="2" id="KW-0645">Protease</keyword>
<dbReference type="PROSITE" id="PS50203">
    <property type="entry name" value="CALPAIN_CAT"/>
    <property type="match status" value="1"/>
</dbReference>
<dbReference type="GeneID" id="173089"/>
<dbReference type="PANTHER" id="PTHR10183:SF433">
    <property type="entry name" value="CALPAIN-A-RELATED"/>
    <property type="match status" value="1"/>
</dbReference>
<dbReference type="InterPro" id="IPR038765">
    <property type="entry name" value="Papain-like_cys_pep_sf"/>
</dbReference>
<feature type="compositionally biased region" description="Polar residues" evidence="6">
    <location>
        <begin position="84"/>
        <end position="94"/>
    </location>
</feature>
<dbReference type="Reactome" id="R-CEL-6798695">
    <property type="pathway name" value="Neutrophil degranulation"/>
</dbReference>
<feature type="compositionally biased region" description="Basic and acidic residues" evidence="6">
    <location>
        <begin position="1"/>
        <end position="24"/>
    </location>
</feature>
<dbReference type="Pfam" id="PF00648">
    <property type="entry name" value="Peptidase_C2"/>
    <property type="match status" value="1"/>
</dbReference>
<dbReference type="AlphaFoldDB" id="Q9U2B2"/>
<dbReference type="PRINTS" id="PR00704">
    <property type="entry name" value="CALPAIN"/>
</dbReference>
<dbReference type="MEROPS" id="C02.A05"/>
<dbReference type="KEGG" id="cel:CELE_Y47H10A.1"/>
<dbReference type="InterPro" id="IPR022682">
    <property type="entry name" value="Calpain_domain_III"/>
</dbReference>
<dbReference type="GO" id="GO:0008234">
    <property type="term" value="F:cysteine-type peptidase activity"/>
    <property type="evidence" value="ECO:0000250"/>
    <property type="project" value="WormBase"/>
</dbReference>
<comment type="caution">
    <text evidence="5">Lacks conserved residue(s) required for the propagation of feature annotation.</text>
</comment>
<dbReference type="InterPro" id="IPR033883">
    <property type="entry name" value="C2_III"/>
</dbReference>
<reference evidence="8 9" key="1">
    <citation type="journal article" date="1998" name="Science">
        <title>Genome sequence of the nematode C. elegans: a platform for investigating biology.</title>
        <authorList>
            <consortium name="The C. elegans sequencing consortium"/>
            <person name="Sulson J.E."/>
            <person name="Waterston R."/>
        </authorList>
    </citation>
    <scope>NUCLEOTIDE SEQUENCE [LARGE SCALE GENOMIC DNA]</scope>
    <source>
        <strain evidence="8 9">Bristol N2</strain>
    </source>
</reference>
<comment type="similarity">
    <text evidence="1">Belongs to the peptidase C2 family.</text>
</comment>
<feature type="region of interest" description="Disordered" evidence="6">
    <location>
        <begin position="1"/>
        <end position="111"/>
    </location>
</feature>
<feature type="compositionally biased region" description="Acidic residues" evidence="6">
    <location>
        <begin position="69"/>
        <end position="80"/>
    </location>
</feature>
<dbReference type="CDD" id="cd00214">
    <property type="entry name" value="Calpain_III"/>
    <property type="match status" value="1"/>
</dbReference>
<dbReference type="SMART" id="SM00230">
    <property type="entry name" value="CysPc"/>
    <property type="match status" value="1"/>
</dbReference>
<dbReference type="CDD" id="cd00044">
    <property type="entry name" value="CysPc"/>
    <property type="match status" value="1"/>
</dbReference>
<dbReference type="AGR" id="WB:WBGene00000544"/>
<evidence type="ECO:0000313" key="10">
    <source>
        <dbReference type="WormBase" id="Y47H10A.1"/>
    </source>
</evidence>
<accession>Q9U2B2</accession>
<organism evidence="8 9">
    <name type="scientific">Caenorhabditis elegans</name>
    <dbReference type="NCBI Taxonomy" id="6239"/>
    <lineage>
        <taxon>Eukaryota</taxon>
        <taxon>Metazoa</taxon>
        <taxon>Ecdysozoa</taxon>
        <taxon>Nematoda</taxon>
        <taxon>Chromadorea</taxon>
        <taxon>Rhabditida</taxon>
        <taxon>Rhabditina</taxon>
        <taxon>Rhabditomorpha</taxon>
        <taxon>Rhabditoidea</taxon>
        <taxon>Rhabditidae</taxon>
        <taxon>Peloderinae</taxon>
        <taxon>Caenorhabditis</taxon>
    </lineage>
</organism>
<keyword evidence="3" id="KW-0378">Hydrolase</keyword>
<keyword evidence="9" id="KW-1185">Reference proteome</keyword>
<evidence type="ECO:0000313" key="8">
    <source>
        <dbReference type="EMBL" id="CAB60389.3"/>
    </source>
</evidence>
<feature type="domain" description="Calpain catalytic" evidence="7">
    <location>
        <begin position="265"/>
        <end position="561"/>
    </location>
</feature>
<evidence type="ECO:0000256" key="4">
    <source>
        <dbReference type="ARBA" id="ARBA00022807"/>
    </source>
</evidence>
<dbReference type="HOGENOM" id="CLU_010982_1_1_1"/>
<feature type="compositionally biased region" description="Acidic residues" evidence="6">
    <location>
        <begin position="43"/>
        <end position="53"/>
    </location>
</feature>
<dbReference type="GO" id="GO:0006508">
    <property type="term" value="P:proteolysis"/>
    <property type="evidence" value="ECO:0000318"/>
    <property type="project" value="GO_Central"/>
</dbReference>
<dbReference type="PaxDb" id="6239-Y47H10A.1"/>
<dbReference type="RefSeq" id="NP_493052.3">
    <property type="nucleotide sequence ID" value="NM_060651.7"/>
</dbReference>